<sequence length="299" mass="32641">MPADGEEADEAMRTLALCQIFQVRAMEEKVGVHLSQFSLAGDEDVREHRTPVGAPFGQRRGGRCASAGDALAATRYMAHVGVPTEGFPGGVDLVPVRPYDFAGHDARAVNFGGDMLFSAGFRFRFVEPAEAIGLYSIDEYLADFETDEIEQSECGESFVGTLSSQSTGRPQQVIGHRKCMPAADAQPSAVTPPDYWRPEGHYATDHDPHSCTWYPGPSRPPLVVPYVGPPSPSPSSPPYSLEHEPEEVVRPTLNGDRQSTRDGLYIDDSYGMDLTAPLHRVGNNNIADIFTQPLPPWVR</sequence>
<evidence type="ECO:0000256" key="1">
    <source>
        <dbReference type="SAM" id="MobiDB-lite"/>
    </source>
</evidence>
<reference evidence="2 3" key="1">
    <citation type="journal article" date="2015" name="Genome Biol. Evol.">
        <title>Comparative Genomics of a Bacterivorous Green Alga Reveals Evolutionary Causalities and Consequences of Phago-Mixotrophic Mode of Nutrition.</title>
        <authorList>
            <person name="Burns J.A."/>
            <person name="Paasch A."/>
            <person name="Narechania A."/>
            <person name="Kim E."/>
        </authorList>
    </citation>
    <scope>NUCLEOTIDE SEQUENCE [LARGE SCALE GENOMIC DNA]</scope>
    <source>
        <strain evidence="2 3">PLY_AMNH</strain>
    </source>
</reference>
<name>A0AAE0C1N5_9CHLO</name>
<evidence type="ECO:0000313" key="3">
    <source>
        <dbReference type="Proteomes" id="UP001190700"/>
    </source>
</evidence>
<dbReference type="Proteomes" id="UP001190700">
    <property type="component" value="Unassembled WGS sequence"/>
</dbReference>
<organism evidence="2 3">
    <name type="scientific">Cymbomonas tetramitiformis</name>
    <dbReference type="NCBI Taxonomy" id="36881"/>
    <lineage>
        <taxon>Eukaryota</taxon>
        <taxon>Viridiplantae</taxon>
        <taxon>Chlorophyta</taxon>
        <taxon>Pyramimonadophyceae</taxon>
        <taxon>Pyramimonadales</taxon>
        <taxon>Pyramimonadaceae</taxon>
        <taxon>Cymbomonas</taxon>
    </lineage>
</organism>
<gene>
    <name evidence="2" type="ORF">CYMTET_44764</name>
</gene>
<keyword evidence="3" id="KW-1185">Reference proteome</keyword>
<accession>A0AAE0C1N5</accession>
<dbReference type="AlphaFoldDB" id="A0AAE0C1N5"/>
<protein>
    <submittedName>
        <fullName evidence="2">Uncharacterized protein</fullName>
    </submittedName>
</protein>
<comment type="caution">
    <text evidence="2">The sequence shown here is derived from an EMBL/GenBank/DDBJ whole genome shotgun (WGS) entry which is preliminary data.</text>
</comment>
<dbReference type="EMBL" id="LGRX02030409">
    <property type="protein sequence ID" value="KAK3245682.1"/>
    <property type="molecule type" value="Genomic_DNA"/>
</dbReference>
<evidence type="ECO:0000313" key="2">
    <source>
        <dbReference type="EMBL" id="KAK3245682.1"/>
    </source>
</evidence>
<feature type="compositionally biased region" description="Pro residues" evidence="1">
    <location>
        <begin position="228"/>
        <end position="237"/>
    </location>
</feature>
<feature type="region of interest" description="Disordered" evidence="1">
    <location>
        <begin position="228"/>
        <end position="260"/>
    </location>
</feature>
<proteinExistence type="predicted"/>